<accession>A0ABY8UEN2</accession>
<proteinExistence type="predicted"/>
<evidence type="ECO:0000313" key="3">
    <source>
        <dbReference type="Proteomes" id="UP001244341"/>
    </source>
</evidence>
<evidence type="ECO:0000256" key="1">
    <source>
        <dbReference type="SAM" id="MobiDB-lite"/>
    </source>
</evidence>
<reference evidence="2 3" key="1">
    <citation type="submission" date="2023-05" db="EMBL/GenBank/DDBJ databases">
        <title>A 100% complete, gapless, phased diploid assembly of the Scenedesmus obliquus UTEX 3031 genome.</title>
        <authorList>
            <person name="Biondi T.C."/>
            <person name="Hanschen E.R."/>
            <person name="Kwon T."/>
            <person name="Eng W."/>
            <person name="Kruse C.P.S."/>
            <person name="Koehler S.I."/>
            <person name="Kunde Y."/>
            <person name="Gleasner C.D."/>
            <person name="You Mak K.T."/>
            <person name="Polle J."/>
            <person name="Hovde B.T."/>
            <person name="Starkenburg S.R."/>
        </authorList>
    </citation>
    <scope>NUCLEOTIDE SEQUENCE [LARGE SCALE GENOMIC DNA]</scope>
    <source>
        <strain evidence="2 3">DOE0152z</strain>
    </source>
</reference>
<evidence type="ECO:0000313" key="2">
    <source>
        <dbReference type="EMBL" id="WIA18123.1"/>
    </source>
</evidence>
<gene>
    <name evidence="2" type="ORF">OEZ85_009601</name>
</gene>
<feature type="compositionally biased region" description="Low complexity" evidence="1">
    <location>
        <begin position="203"/>
        <end position="226"/>
    </location>
</feature>
<protein>
    <submittedName>
        <fullName evidence="2">Uncharacterized protein</fullName>
    </submittedName>
</protein>
<keyword evidence="3" id="KW-1185">Reference proteome</keyword>
<dbReference type="Proteomes" id="UP001244341">
    <property type="component" value="Chromosome 9b"/>
</dbReference>
<sequence length="438" mass="44807">MAATQGQGEVDPSRIVKDVNKDCPVNTTLYTQDEFTVDKLFGLMTPMVSQGSRDSPCARAVPNLTDCAADGTLQVREGCCSTACAGKMQQALVSSGRQCYREFIEVMCNSTEIRESISRVLFGAAKRCLGLQPSCELLSQPAQEAAPYAAPDPFMPLVPRPVETASSAVVLATPEEIDEAAARQNGSRRAIVTSNTTGPTPMNSSKTASAANSTEPRTPPGAEGLAPPAAAAAACRGQYNPAYIVANVTGDCPIPVVKYTKEEYSTGALISTFSPLISSGPPSPCSAQVQGLATCALDGSLEVKQGCCSTACSEQMKQIIDNNCIPVLINAICNSTAEQEAKVRPFVPVLLGAAQRCANFQPPPALNCADGRVIPVLTGSTAGAGTPAAEAGAAGAGAPAAEAPMPEAAMPEAAMPILAAAPPAAEPAAGNATMNTTA</sequence>
<dbReference type="EMBL" id="CP126216">
    <property type="protein sequence ID" value="WIA18123.1"/>
    <property type="molecule type" value="Genomic_DNA"/>
</dbReference>
<name>A0ABY8UEN2_TETOB</name>
<organism evidence="2 3">
    <name type="scientific">Tetradesmus obliquus</name>
    <name type="common">Green alga</name>
    <name type="synonym">Acutodesmus obliquus</name>
    <dbReference type="NCBI Taxonomy" id="3088"/>
    <lineage>
        <taxon>Eukaryota</taxon>
        <taxon>Viridiplantae</taxon>
        <taxon>Chlorophyta</taxon>
        <taxon>core chlorophytes</taxon>
        <taxon>Chlorophyceae</taxon>
        <taxon>CS clade</taxon>
        <taxon>Sphaeropleales</taxon>
        <taxon>Scenedesmaceae</taxon>
        <taxon>Tetradesmus</taxon>
    </lineage>
</organism>
<feature type="compositionally biased region" description="Polar residues" evidence="1">
    <location>
        <begin position="184"/>
        <end position="202"/>
    </location>
</feature>
<feature type="region of interest" description="Disordered" evidence="1">
    <location>
        <begin position="181"/>
        <end position="226"/>
    </location>
</feature>